<comment type="caution">
    <text evidence="2">The sequence shown here is derived from an EMBL/GenBank/DDBJ whole genome shotgun (WGS) entry which is preliminary data.</text>
</comment>
<feature type="region of interest" description="Disordered" evidence="1">
    <location>
        <begin position="108"/>
        <end position="135"/>
    </location>
</feature>
<dbReference type="Proteomes" id="UP000283530">
    <property type="component" value="Unassembled WGS sequence"/>
</dbReference>
<accession>A0A3S3QKM8</accession>
<feature type="region of interest" description="Disordered" evidence="1">
    <location>
        <begin position="288"/>
        <end position="324"/>
    </location>
</feature>
<dbReference type="PANTHER" id="PTHR34792">
    <property type="entry name" value="OS02G0121500 PROTEIN"/>
    <property type="match status" value="1"/>
</dbReference>
<feature type="compositionally biased region" description="Polar residues" evidence="1">
    <location>
        <begin position="454"/>
        <end position="472"/>
    </location>
</feature>
<dbReference type="PANTHER" id="PTHR34792:SF1">
    <property type="entry name" value="OS02G0121500 PROTEIN"/>
    <property type="match status" value="1"/>
</dbReference>
<proteinExistence type="predicted"/>
<feature type="compositionally biased region" description="Polar residues" evidence="1">
    <location>
        <begin position="400"/>
        <end position="410"/>
    </location>
</feature>
<feature type="region of interest" description="Disordered" evidence="1">
    <location>
        <begin position="1"/>
        <end position="74"/>
    </location>
</feature>
<sequence>MDRAREVKRGGTKNSLAKQRQHKASGHKLLSALNGGDVEISERSKKDKVRCSSNEDGEMMGGGSEGEEEFGFPSNSSRKRFKLNGKAFDDCNGVDPATVPRRLRSAMNKRNHESVSPPLPDPKRNNRTFVGTDLPHVNGVRRSKLHMKLGGSDKTLKHGVPNTITKDEEEVAEALFALASTVDEPDKDKVDRITEEAEVPSPLPKNNASSLPPLEALKEANTKSLNDLVAAEASNLNLCKGESSVKTENVLPVMGPTVLEQPTTSGSQKFKLELNDAAQVDDQDIGLSSKDEQAGQTQLNDAVNSGTPTEVQSDSYPGNGLLETIHPKSLPMRRPESDTLPAVAVATQQNSVKEVAESCTHPKEVAANLLHTMPNGLSDGLLHWTKTSATKPGGWPDSATYASRPSSAKNDVSREKPVLVSVERRQSFKRSAYHVYISRLIRSYQSVEKKNWPPSANQSKLNEGKMSGTTSFNDPSVLKNDINNVMSISAHGVVAGRNLHEARLGTLQNNKPLQDQRASTSYGIYPQQKQSCDFLSLSAGGESARNTGNGFESSAQLHVPYLHPLVQHPMVPFSLPNVRYPSPYPDQLAAASQQVQLQLPQYSSNAFYGTQLAHGSLAKQQQQQQQQQLWAAQMAHYRPCNPSSAQLPKWQNGRHDAPPLIPCTQSSVPPSPSSLDVLGPRYIPNPQQLFAVSSSRGKRQHHHNYPNSYDESGAPQLQQLLCNAQNM</sequence>
<feature type="region of interest" description="Disordered" evidence="1">
    <location>
        <begin position="693"/>
        <end position="713"/>
    </location>
</feature>
<keyword evidence="3" id="KW-1185">Reference proteome</keyword>
<dbReference type="EMBL" id="QPKB01000005">
    <property type="protein sequence ID" value="RWR85946.1"/>
    <property type="molecule type" value="Genomic_DNA"/>
</dbReference>
<gene>
    <name evidence="2" type="ORF">CKAN_01482400</name>
</gene>
<dbReference type="AlphaFoldDB" id="A0A3S3QKM8"/>
<dbReference type="OrthoDB" id="778649at2759"/>
<name>A0A3S3QKM8_9MAGN</name>
<feature type="region of interest" description="Disordered" evidence="1">
    <location>
        <begin position="392"/>
        <end position="412"/>
    </location>
</feature>
<feature type="compositionally biased region" description="Polar residues" evidence="1">
    <location>
        <begin position="294"/>
        <end position="316"/>
    </location>
</feature>
<evidence type="ECO:0000313" key="3">
    <source>
        <dbReference type="Proteomes" id="UP000283530"/>
    </source>
</evidence>
<evidence type="ECO:0000256" key="1">
    <source>
        <dbReference type="SAM" id="MobiDB-lite"/>
    </source>
</evidence>
<feature type="region of interest" description="Disordered" evidence="1">
    <location>
        <begin position="451"/>
        <end position="472"/>
    </location>
</feature>
<reference evidence="2 3" key="1">
    <citation type="journal article" date="2019" name="Nat. Plants">
        <title>Stout camphor tree genome fills gaps in understanding of flowering plant genome evolution.</title>
        <authorList>
            <person name="Chaw S.M."/>
            <person name="Liu Y.C."/>
            <person name="Wu Y.W."/>
            <person name="Wang H.Y."/>
            <person name="Lin C.I."/>
            <person name="Wu C.S."/>
            <person name="Ke H.M."/>
            <person name="Chang L.Y."/>
            <person name="Hsu C.Y."/>
            <person name="Yang H.T."/>
            <person name="Sudianto E."/>
            <person name="Hsu M.H."/>
            <person name="Wu K.P."/>
            <person name="Wang L.N."/>
            <person name="Leebens-Mack J.H."/>
            <person name="Tsai I.J."/>
        </authorList>
    </citation>
    <scope>NUCLEOTIDE SEQUENCE [LARGE SCALE GENOMIC DNA]</scope>
    <source>
        <strain evidence="3">cv. Chaw 1501</strain>
        <tissue evidence="2">Young leaves</tissue>
    </source>
</reference>
<organism evidence="2 3">
    <name type="scientific">Cinnamomum micranthum f. kanehirae</name>
    <dbReference type="NCBI Taxonomy" id="337451"/>
    <lineage>
        <taxon>Eukaryota</taxon>
        <taxon>Viridiplantae</taxon>
        <taxon>Streptophyta</taxon>
        <taxon>Embryophyta</taxon>
        <taxon>Tracheophyta</taxon>
        <taxon>Spermatophyta</taxon>
        <taxon>Magnoliopsida</taxon>
        <taxon>Magnoliidae</taxon>
        <taxon>Laurales</taxon>
        <taxon>Lauraceae</taxon>
        <taxon>Cinnamomum</taxon>
    </lineage>
</organism>
<dbReference type="InterPro" id="IPR040305">
    <property type="entry name" value="At1g75730-like"/>
</dbReference>
<evidence type="ECO:0000313" key="2">
    <source>
        <dbReference type="EMBL" id="RWR85946.1"/>
    </source>
</evidence>
<protein>
    <submittedName>
        <fullName evidence="2">Uncharacterized protein</fullName>
    </submittedName>
</protein>